<keyword evidence="6 7" id="KW-0472">Membrane</keyword>
<dbReference type="PROSITE" id="PS50928">
    <property type="entry name" value="ABC_TM1"/>
    <property type="match status" value="1"/>
</dbReference>
<proteinExistence type="inferred from homology"/>
<organism evidence="9 10">
    <name type="scientific">Actinopolymorpha singaporensis</name>
    <dbReference type="NCBI Taxonomy" id="117157"/>
    <lineage>
        <taxon>Bacteria</taxon>
        <taxon>Bacillati</taxon>
        <taxon>Actinomycetota</taxon>
        <taxon>Actinomycetes</taxon>
        <taxon>Propionibacteriales</taxon>
        <taxon>Actinopolymorphaceae</taxon>
        <taxon>Actinopolymorpha</taxon>
    </lineage>
</organism>
<dbReference type="PANTHER" id="PTHR30193">
    <property type="entry name" value="ABC TRANSPORTER PERMEASE PROTEIN"/>
    <property type="match status" value="1"/>
</dbReference>
<dbReference type="AlphaFoldDB" id="A0A1H1RJN0"/>
<comment type="similarity">
    <text evidence="7">Belongs to the binding-protein-dependent transport system permease family.</text>
</comment>
<evidence type="ECO:0000256" key="4">
    <source>
        <dbReference type="ARBA" id="ARBA00022692"/>
    </source>
</evidence>
<feature type="transmembrane region" description="Helical" evidence="7">
    <location>
        <begin position="230"/>
        <end position="253"/>
    </location>
</feature>
<reference evidence="9 10" key="1">
    <citation type="submission" date="2016-10" db="EMBL/GenBank/DDBJ databases">
        <authorList>
            <person name="de Groot N.N."/>
        </authorList>
    </citation>
    <scope>NUCLEOTIDE SEQUENCE [LARGE SCALE GENOMIC DNA]</scope>
    <source>
        <strain evidence="9 10">DSM 22024</strain>
    </source>
</reference>
<protein>
    <submittedName>
        <fullName evidence="9">Carbohydrate ABC transporter membrane protein 1, CUT1 family</fullName>
    </submittedName>
</protein>
<dbReference type="STRING" id="117157.SAMN04489717_2438"/>
<feature type="transmembrane region" description="Helical" evidence="7">
    <location>
        <begin position="126"/>
        <end position="150"/>
    </location>
</feature>
<dbReference type="OrthoDB" id="9804439at2"/>
<gene>
    <name evidence="9" type="ORF">SAMN04489717_2438</name>
</gene>
<dbReference type="InterPro" id="IPR035906">
    <property type="entry name" value="MetI-like_sf"/>
</dbReference>
<evidence type="ECO:0000256" key="1">
    <source>
        <dbReference type="ARBA" id="ARBA00004651"/>
    </source>
</evidence>
<feature type="transmembrane region" description="Helical" evidence="7">
    <location>
        <begin position="288"/>
        <end position="308"/>
    </location>
</feature>
<keyword evidence="10" id="KW-1185">Reference proteome</keyword>
<evidence type="ECO:0000256" key="2">
    <source>
        <dbReference type="ARBA" id="ARBA00022448"/>
    </source>
</evidence>
<evidence type="ECO:0000313" key="10">
    <source>
        <dbReference type="Proteomes" id="UP000198983"/>
    </source>
</evidence>
<dbReference type="InterPro" id="IPR051393">
    <property type="entry name" value="ABC_transporter_permease"/>
</dbReference>
<dbReference type="InterPro" id="IPR000515">
    <property type="entry name" value="MetI-like"/>
</dbReference>
<keyword evidence="4 7" id="KW-0812">Transmembrane</keyword>
<dbReference type="SUPFAM" id="SSF160964">
    <property type="entry name" value="MalF N-terminal region-like"/>
    <property type="match status" value="1"/>
</dbReference>
<feature type="transmembrane region" description="Helical" evidence="7">
    <location>
        <begin position="170"/>
        <end position="190"/>
    </location>
</feature>
<dbReference type="CDD" id="cd06261">
    <property type="entry name" value="TM_PBP2"/>
    <property type="match status" value="1"/>
</dbReference>
<dbReference type="GO" id="GO:0055085">
    <property type="term" value="P:transmembrane transport"/>
    <property type="evidence" value="ECO:0007669"/>
    <property type="project" value="InterPro"/>
</dbReference>
<dbReference type="GO" id="GO:0005886">
    <property type="term" value="C:plasma membrane"/>
    <property type="evidence" value="ECO:0007669"/>
    <property type="project" value="UniProtKB-SubCell"/>
</dbReference>
<sequence length="327" mass="36498">MASVSAVRREPAGQGPRGSLRRRIWAARPCYLLMLPGLVLVVMFSFYPLVMSWYYAFFDWSGFEQAKHFVGWQNFSELMGDEYFWKAFGRSAWFAGVATPVELLLSLVVAIVLNDRSLRLAPLFRTLFFVPVVTTTAIVSIVMSMVFSAFNGPANEVLRAFHLSERPVGFLTDPHLVMWTAIGIFVWKWFGQPMIYWLAGLQTIPAELYEAAQVDGAGWWRRSVSITAPLLAPFAVIITLIVLVGNMQVFAFMQALTHGGPYFSTEVMELYIYRTAFGAQGQVSAQRLGYASAAGVLFGLLLIVLAIAQITAVRRLRRGPGTTVESR</sequence>
<evidence type="ECO:0000256" key="3">
    <source>
        <dbReference type="ARBA" id="ARBA00022475"/>
    </source>
</evidence>
<evidence type="ECO:0000313" key="9">
    <source>
        <dbReference type="EMBL" id="SDS35726.1"/>
    </source>
</evidence>
<evidence type="ECO:0000256" key="7">
    <source>
        <dbReference type="RuleBase" id="RU363032"/>
    </source>
</evidence>
<dbReference type="EMBL" id="LT629732">
    <property type="protein sequence ID" value="SDS35726.1"/>
    <property type="molecule type" value="Genomic_DNA"/>
</dbReference>
<dbReference type="SUPFAM" id="SSF161098">
    <property type="entry name" value="MetI-like"/>
    <property type="match status" value="1"/>
</dbReference>
<comment type="subcellular location">
    <subcellularLocation>
        <location evidence="1 7">Cell membrane</location>
        <topology evidence="1 7">Multi-pass membrane protein</topology>
    </subcellularLocation>
</comment>
<feature type="transmembrane region" description="Helical" evidence="7">
    <location>
        <begin position="92"/>
        <end position="114"/>
    </location>
</feature>
<feature type="transmembrane region" description="Helical" evidence="7">
    <location>
        <begin position="30"/>
        <end position="55"/>
    </location>
</feature>
<keyword evidence="2 7" id="KW-0813">Transport</keyword>
<evidence type="ECO:0000259" key="8">
    <source>
        <dbReference type="PROSITE" id="PS50928"/>
    </source>
</evidence>
<keyword evidence="5 7" id="KW-1133">Transmembrane helix</keyword>
<dbReference type="Gene3D" id="1.10.3720.10">
    <property type="entry name" value="MetI-like"/>
    <property type="match status" value="1"/>
</dbReference>
<evidence type="ECO:0000256" key="6">
    <source>
        <dbReference type="ARBA" id="ARBA00023136"/>
    </source>
</evidence>
<dbReference type="Pfam" id="PF00528">
    <property type="entry name" value="BPD_transp_1"/>
    <property type="match status" value="1"/>
</dbReference>
<accession>A0A1H1RJN0</accession>
<dbReference type="Proteomes" id="UP000198983">
    <property type="component" value="Chromosome I"/>
</dbReference>
<feature type="domain" description="ABC transmembrane type-1" evidence="8">
    <location>
        <begin position="88"/>
        <end position="309"/>
    </location>
</feature>
<dbReference type="PANTHER" id="PTHR30193:SF37">
    <property type="entry name" value="INNER MEMBRANE ABC TRANSPORTER PERMEASE PROTEIN YCJO"/>
    <property type="match status" value="1"/>
</dbReference>
<evidence type="ECO:0000256" key="5">
    <source>
        <dbReference type="ARBA" id="ARBA00022989"/>
    </source>
</evidence>
<keyword evidence="3" id="KW-1003">Cell membrane</keyword>
<name>A0A1H1RJN0_9ACTN</name>